<dbReference type="OrthoDB" id="1445468at2"/>
<evidence type="ECO:0000313" key="1">
    <source>
        <dbReference type="EMBL" id="ROH95795.1"/>
    </source>
</evidence>
<sequence length="404" mass="45590">MKKVVLSLVTIGLILSSCNNESETQPTEDQKTNQSTIMKASLSSMSSADKMAYLESIMMTTAKYIVFEAQRNAEARNTIYTELEKNIDGDDNALIDIFYKDIPALYNNVGFKNSLLPFNDLEGNKYFPQIFIYNYNNLKASGQIGASNPILAVFYTGDEVPTDAKAYKLNASGNWEFVKMVDEQAVTNEEVWVFSLNETFVDNIDLSILPKDAPPVVLKGPTGPPPPPDDRCYDGIHYWPYFENMTIRKHNESFLAGKSDIWTKTYTGWNTPNGVNPCNSSLPKIMWTNNANGEVFIRKFMRYMIPNTSLYVVCGYAGSWDPGPNNVGGWQGDAFNYVIFEKDSWPTGVRFTDINNNGFNASYQYRSADNYYDKGIILHWSSTGPHMNGYSRDISGQIKFNSRL</sequence>
<evidence type="ECO:0000313" key="4">
    <source>
        <dbReference type="Proteomes" id="UP000295709"/>
    </source>
</evidence>
<evidence type="ECO:0000313" key="3">
    <source>
        <dbReference type="Proteomes" id="UP000269375"/>
    </source>
</evidence>
<evidence type="ECO:0000313" key="2">
    <source>
        <dbReference type="EMBL" id="TDX91817.1"/>
    </source>
</evidence>
<proteinExistence type="predicted"/>
<dbReference type="PROSITE" id="PS51257">
    <property type="entry name" value="PROKAR_LIPOPROTEIN"/>
    <property type="match status" value="1"/>
</dbReference>
<dbReference type="AlphaFoldDB" id="A0A3N0VSR5"/>
<dbReference type="EMBL" id="RJTX01000004">
    <property type="protein sequence ID" value="ROH95795.1"/>
    <property type="molecule type" value="Genomic_DNA"/>
</dbReference>
<comment type="caution">
    <text evidence="1">The sequence shown here is derived from an EMBL/GenBank/DDBJ whole genome shotgun (WGS) entry which is preliminary data.</text>
</comment>
<accession>A0A3N0VSR5</accession>
<protein>
    <submittedName>
        <fullName evidence="1">Uncharacterized protein</fullName>
    </submittedName>
</protein>
<reference evidence="1 3" key="1">
    <citation type="submission" date="2018-11" db="EMBL/GenBank/DDBJ databases">
        <title>Proposal to divide the Flavobacteriaceae and reorganize its genera based on Amino Acid Identity values calculated from whole genome sequences.</title>
        <authorList>
            <person name="Nicholson A.C."/>
            <person name="Gulvik C.A."/>
            <person name="Whitney A.M."/>
            <person name="Humrighouse B.W."/>
            <person name="Bell M."/>
            <person name="Holmes B."/>
            <person name="Steigerwalt A."/>
            <person name="Villarma A."/>
            <person name="Sheth M."/>
            <person name="Batra D."/>
            <person name="Pryor J."/>
            <person name="Bernardet J.-F."/>
            <person name="Hugo C."/>
            <person name="Kampfer P."/>
            <person name="Newman J."/>
            <person name="Mcquiston J.R."/>
        </authorList>
    </citation>
    <scope>NUCLEOTIDE SEQUENCE [LARGE SCALE GENOMIC DNA]</scope>
    <source>
        <strain evidence="1 3">DSM 15235</strain>
    </source>
</reference>
<organism evidence="1 3">
    <name type="scientific">Chryseobacterium daecheongense</name>
    <dbReference type="NCBI Taxonomy" id="192389"/>
    <lineage>
        <taxon>Bacteria</taxon>
        <taxon>Pseudomonadati</taxon>
        <taxon>Bacteroidota</taxon>
        <taxon>Flavobacteriia</taxon>
        <taxon>Flavobacteriales</taxon>
        <taxon>Weeksellaceae</taxon>
        <taxon>Chryseobacterium group</taxon>
        <taxon>Chryseobacterium</taxon>
    </lineage>
</organism>
<reference evidence="2 4" key="2">
    <citation type="submission" date="2019-03" db="EMBL/GenBank/DDBJ databases">
        <title>Genomic Encyclopedia of Archaeal and Bacterial Type Strains, Phase II (KMG-II): from individual species to whole genera.</title>
        <authorList>
            <person name="Goeker M."/>
        </authorList>
    </citation>
    <scope>NUCLEOTIDE SEQUENCE [LARGE SCALE GENOMIC DNA]</scope>
    <source>
        <strain evidence="2 4">DSM 15235</strain>
    </source>
</reference>
<dbReference type="RefSeq" id="WP_123263810.1">
    <property type="nucleotide sequence ID" value="NZ_RJTX01000004.1"/>
</dbReference>
<keyword evidence="4" id="KW-1185">Reference proteome</keyword>
<name>A0A3N0VSR5_9FLAO</name>
<dbReference type="Proteomes" id="UP000269375">
    <property type="component" value="Unassembled WGS sequence"/>
</dbReference>
<gene>
    <name evidence="2" type="ORF">BCF50_2956</name>
    <name evidence="1" type="ORF">EGI05_14815</name>
</gene>
<dbReference type="Proteomes" id="UP000295709">
    <property type="component" value="Unassembled WGS sequence"/>
</dbReference>
<dbReference type="EMBL" id="SOQW01000003">
    <property type="protein sequence ID" value="TDX91817.1"/>
    <property type="molecule type" value="Genomic_DNA"/>
</dbReference>